<gene>
    <name evidence="2" type="ORF">CCMP2556_LOCUS30465</name>
</gene>
<keyword evidence="3" id="KW-1185">Reference proteome</keyword>
<reference evidence="2 3" key="1">
    <citation type="submission" date="2024-02" db="EMBL/GenBank/DDBJ databases">
        <authorList>
            <person name="Chen Y."/>
            <person name="Shah S."/>
            <person name="Dougan E. K."/>
            <person name="Thang M."/>
            <person name="Chan C."/>
        </authorList>
    </citation>
    <scope>NUCLEOTIDE SEQUENCE [LARGE SCALE GENOMIC DNA]</scope>
</reference>
<dbReference type="EMBL" id="CAXAMN010021653">
    <property type="protein sequence ID" value="CAK9061941.1"/>
    <property type="molecule type" value="Genomic_DNA"/>
</dbReference>
<proteinExistence type="predicted"/>
<sequence length="194" mass="21881">MSTTPTLSQRLKALRAGEPKDIVHDWDFCHLSLQQLAETKLGFGKTHATKTFETVWLNRPAYVQWFLDHESMLSKKQQRRMFLHYCECMIDHAELRGTKVPAQSQGTVAEEFAVWDTAELDVWDTVDAELMDPAKLQETKVPAQSQGILAEELDLKAILKRVEDLEAKVVQLGKALNLATAKWGSPKWGSSAST</sequence>
<organism evidence="2 3">
    <name type="scientific">Durusdinium trenchii</name>
    <dbReference type="NCBI Taxonomy" id="1381693"/>
    <lineage>
        <taxon>Eukaryota</taxon>
        <taxon>Sar</taxon>
        <taxon>Alveolata</taxon>
        <taxon>Dinophyceae</taxon>
        <taxon>Suessiales</taxon>
        <taxon>Symbiodiniaceae</taxon>
        <taxon>Durusdinium</taxon>
    </lineage>
</organism>
<evidence type="ECO:0000313" key="2">
    <source>
        <dbReference type="EMBL" id="CAK9061941.1"/>
    </source>
</evidence>
<evidence type="ECO:0000256" key="1">
    <source>
        <dbReference type="SAM" id="Coils"/>
    </source>
</evidence>
<dbReference type="Proteomes" id="UP001642484">
    <property type="component" value="Unassembled WGS sequence"/>
</dbReference>
<feature type="coiled-coil region" evidence="1">
    <location>
        <begin position="148"/>
        <end position="182"/>
    </location>
</feature>
<protein>
    <submittedName>
        <fullName evidence="2">Uncharacterized protein</fullName>
    </submittedName>
</protein>
<name>A0ABP0NEF7_9DINO</name>
<comment type="caution">
    <text evidence="2">The sequence shown here is derived from an EMBL/GenBank/DDBJ whole genome shotgun (WGS) entry which is preliminary data.</text>
</comment>
<keyword evidence="1" id="KW-0175">Coiled coil</keyword>
<evidence type="ECO:0000313" key="3">
    <source>
        <dbReference type="Proteomes" id="UP001642484"/>
    </source>
</evidence>
<accession>A0ABP0NEF7</accession>